<evidence type="ECO:0000256" key="1">
    <source>
        <dbReference type="ARBA" id="ARBA00004613"/>
    </source>
</evidence>
<accession>A0A090MNH1</accession>
<dbReference type="PANTHER" id="PTHR14619:SF3">
    <property type="entry name" value="PROTEIN NDNF"/>
    <property type="match status" value="1"/>
</dbReference>
<evidence type="ECO:0000259" key="5">
    <source>
        <dbReference type="Pfam" id="PF24354"/>
    </source>
</evidence>
<evidence type="ECO:0000313" key="6">
    <source>
        <dbReference type="EMBL" id="CEF59616.1"/>
    </source>
</evidence>
<organism evidence="6">
    <name type="scientific">Strongyloides ratti</name>
    <name type="common">Parasitic roundworm</name>
    <dbReference type="NCBI Taxonomy" id="34506"/>
    <lineage>
        <taxon>Eukaryota</taxon>
        <taxon>Metazoa</taxon>
        <taxon>Ecdysozoa</taxon>
        <taxon>Nematoda</taxon>
        <taxon>Chromadorea</taxon>
        <taxon>Rhabditida</taxon>
        <taxon>Tylenchina</taxon>
        <taxon>Panagrolaimomorpha</taxon>
        <taxon>Strongyloidoidea</taxon>
        <taxon>Strongyloididae</taxon>
        <taxon>Strongyloides</taxon>
    </lineage>
</organism>
<evidence type="ECO:0000259" key="4">
    <source>
        <dbReference type="Pfam" id="PF19433"/>
    </source>
</evidence>
<dbReference type="PANTHER" id="PTHR14619">
    <property type="entry name" value="NEURON-DERIVED NEUROTROPHIC FACTOR"/>
    <property type="match status" value="1"/>
</dbReference>
<dbReference type="AlphaFoldDB" id="A0A090MNH1"/>
<keyword evidence="2" id="KW-0964">Secreted</keyword>
<name>A0A090MNH1_STRRB</name>
<evidence type="ECO:0000313" key="8">
    <source>
        <dbReference type="WBParaSite" id="SRAE_X000136200.1"/>
    </source>
</evidence>
<evidence type="ECO:0000313" key="7">
    <source>
        <dbReference type="Proteomes" id="UP000035682"/>
    </source>
</evidence>
<dbReference type="Pfam" id="PF24354">
    <property type="entry name" value="NDNF_N"/>
    <property type="match status" value="1"/>
</dbReference>
<reference evidence="6" key="1">
    <citation type="submission" date="2014-09" db="EMBL/GenBank/DDBJ databases">
        <authorList>
            <person name="Aslett A.Martin."/>
        </authorList>
    </citation>
    <scope>NUCLEOTIDE SEQUENCE</scope>
    <source>
        <strain evidence="6">ED321 Heterogonic</strain>
    </source>
</reference>
<feature type="domain" description="Neuron-derived neurotrophic factor N-terminal" evidence="5">
    <location>
        <begin position="28"/>
        <end position="167"/>
    </location>
</feature>
<dbReference type="InterPro" id="IPR045805">
    <property type="entry name" value="NDNF_C"/>
</dbReference>
<dbReference type="WormBase" id="SRAE_X000136200">
    <property type="protein sequence ID" value="SRP01115"/>
    <property type="gene ID" value="WBGene00266930"/>
</dbReference>
<evidence type="ECO:0000256" key="2">
    <source>
        <dbReference type="ARBA" id="ARBA00022525"/>
    </source>
</evidence>
<dbReference type="GeneID" id="36384424"/>
<dbReference type="EMBL" id="LN609396">
    <property type="protein sequence ID" value="CEF59616.1"/>
    <property type="molecule type" value="Genomic_DNA"/>
</dbReference>
<keyword evidence="7" id="KW-1185">Reference proteome</keyword>
<dbReference type="Pfam" id="PF19433">
    <property type="entry name" value="NDNF_C"/>
    <property type="match status" value="1"/>
</dbReference>
<dbReference type="RefSeq" id="XP_024498827.1">
    <property type="nucleotide sequence ID" value="XM_024648096.1"/>
</dbReference>
<evidence type="ECO:0000313" key="9">
    <source>
        <dbReference type="WormBase" id="SRAE_X000136200"/>
    </source>
</evidence>
<dbReference type="InterPro" id="IPR056225">
    <property type="entry name" value="NDNF_N"/>
</dbReference>
<gene>
    <name evidence="6 8 9" type="ORF">SRAE_X000136200</name>
</gene>
<dbReference type="GO" id="GO:0005576">
    <property type="term" value="C:extracellular region"/>
    <property type="evidence" value="ECO:0007669"/>
    <property type="project" value="UniProtKB-SubCell"/>
</dbReference>
<comment type="subcellular location">
    <subcellularLocation>
        <location evidence="1">Secreted</location>
    </subcellularLocation>
</comment>
<sequence>MFEKLEDKFSVFNKENIHKKQNDSSNKIVHVLIHGIEHHISFDKSETNHIYQIYMPGKNYPFWMYITPCDGNLHWQLYMRNEFGNKVNNYKEKSKNEKKIYNWENQPIVHVERNLKDANLILLAGQSDSKRMKFYAKDIESDLLFLNVTSYDCPSFKVLFTTSERQIYEYYAPLPDDTTIHYEVTPYNYDKNIIEKIDVEFIDIKLSWSYNPKFEVGRHKHCAVITKNTIKQSMCHFGRISMEKMHCDNKNNNKMSIKKIKFEKDMQIILYIFDTQYGSINVFPPIQIKKTDIKFEIPYSDIIFNSDNKTSTTTMPLVIENPEIILPDGVLYDASFENNGRIVQNFNYVIKSQLNKENNNETGKILLIINGCSGYIKLAIYKGDTLLRKTEEITGFRRFLIMNVHEGILRFEITNLDGKNKKFKIWASLKPTKSPYPQLPSEPSLKIVHRTCKTITIQWLKAIDKKINYCMYKYSLNETDLNNLSFKSDPNLDYCYPKLTKENIVGCYVSYGVEKDAYNPKGITSNSLIEATLEDLIPNQVYKFEMFATKKVGKKNYHLPYRALIAKTMEKCDN</sequence>
<keyword evidence="3" id="KW-0677">Repeat</keyword>
<feature type="domain" description="Protein NDNF C-terminal" evidence="4">
    <location>
        <begin position="390"/>
        <end position="572"/>
    </location>
</feature>
<reference evidence="7" key="2">
    <citation type="submission" date="2014-09" db="EMBL/GenBank/DDBJ databases">
        <authorList>
            <person name="Martin A.A."/>
        </authorList>
    </citation>
    <scope>NUCLEOTIDE SEQUENCE</scope>
    <source>
        <strain evidence="7">ED321</strain>
    </source>
</reference>
<dbReference type="WBParaSite" id="SRAE_X000136200.1">
    <property type="protein sequence ID" value="SRAE_X000136200.1"/>
    <property type="gene ID" value="WBGene00266930"/>
</dbReference>
<dbReference type="InterPro" id="IPR019326">
    <property type="entry name" value="NDNF"/>
</dbReference>
<proteinExistence type="predicted"/>
<dbReference type="OMA" id="MYVTPCG"/>
<protein>
    <submittedName>
        <fullName evidence="8">Protein NDNF C-terminal domain-containing protein</fullName>
    </submittedName>
</protein>
<evidence type="ECO:0000256" key="3">
    <source>
        <dbReference type="ARBA" id="ARBA00022737"/>
    </source>
</evidence>
<dbReference type="CTD" id="36384424"/>
<dbReference type="OrthoDB" id="9872501at2759"/>
<reference evidence="8" key="3">
    <citation type="submission" date="2020-12" db="UniProtKB">
        <authorList>
            <consortium name="WormBaseParasite"/>
        </authorList>
    </citation>
    <scope>IDENTIFICATION</scope>
</reference>
<dbReference type="Proteomes" id="UP000035682">
    <property type="component" value="Unplaced"/>
</dbReference>